<dbReference type="GO" id="GO:0071555">
    <property type="term" value="P:cell wall organization"/>
    <property type="evidence" value="ECO:0007669"/>
    <property type="project" value="UniProtKB-KW"/>
</dbReference>
<dbReference type="InterPro" id="IPR013221">
    <property type="entry name" value="Mur_ligase_cen"/>
</dbReference>
<evidence type="ECO:0000256" key="8">
    <source>
        <dbReference type="RuleBase" id="RU003664"/>
    </source>
</evidence>
<keyword evidence="7 8" id="KW-0961">Cell wall biogenesis/degradation</keyword>
<keyword evidence="7 8" id="KW-0131">Cell cycle</keyword>
<dbReference type="Pfam" id="PF21799">
    <property type="entry name" value="MurD-like_N"/>
    <property type="match status" value="1"/>
</dbReference>
<dbReference type="GO" id="GO:0008764">
    <property type="term" value="F:UDP-N-acetylmuramoylalanine-D-glutamate ligase activity"/>
    <property type="evidence" value="ECO:0007669"/>
    <property type="project" value="UniProtKB-UniRule"/>
</dbReference>
<keyword evidence="7 8" id="KW-0573">Peptidoglycan synthesis</keyword>
<dbReference type="KEGG" id="alam:RT761_00119"/>
<dbReference type="Proteomes" id="UP000594463">
    <property type="component" value="Chromosome"/>
</dbReference>
<comment type="catalytic activity">
    <reaction evidence="7 8">
        <text>UDP-N-acetyl-alpha-D-muramoyl-L-alanine + D-glutamate + ATP = UDP-N-acetyl-alpha-D-muramoyl-L-alanyl-D-glutamate + ADP + phosphate + H(+)</text>
        <dbReference type="Rhea" id="RHEA:16429"/>
        <dbReference type="ChEBI" id="CHEBI:15378"/>
        <dbReference type="ChEBI" id="CHEBI:29986"/>
        <dbReference type="ChEBI" id="CHEBI:30616"/>
        <dbReference type="ChEBI" id="CHEBI:43474"/>
        <dbReference type="ChEBI" id="CHEBI:83898"/>
        <dbReference type="ChEBI" id="CHEBI:83900"/>
        <dbReference type="ChEBI" id="CHEBI:456216"/>
        <dbReference type="EC" id="6.3.2.9"/>
    </reaction>
</comment>
<name>A0A7T1AJ84_ATRLM</name>
<evidence type="ECO:0000256" key="4">
    <source>
        <dbReference type="ARBA" id="ARBA00022598"/>
    </source>
</evidence>
<keyword evidence="6 7" id="KW-0067">ATP-binding</keyword>
<dbReference type="UniPathway" id="UPA00219"/>
<dbReference type="RefSeq" id="WP_218112161.1">
    <property type="nucleotide sequence ID" value="NZ_CP065383.1"/>
</dbReference>
<dbReference type="AlphaFoldDB" id="A0A7T1AJ84"/>
<evidence type="ECO:0000313" key="12">
    <source>
        <dbReference type="Proteomes" id="UP000594463"/>
    </source>
</evidence>
<keyword evidence="3 7" id="KW-0963">Cytoplasm</keyword>
<evidence type="ECO:0000256" key="3">
    <source>
        <dbReference type="ARBA" id="ARBA00022490"/>
    </source>
</evidence>
<dbReference type="GO" id="GO:0005737">
    <property type="term" value="C:cytoplasm"/>
    <property type="evidence" value="ECO:0007669"/>
    <property type="project" value="UniProtKB-SubCell"/>
</dbReference>
<dbReference type="InterPro" id="IPR036615">
    <property type="entry name" value="Mur_ligase_C_dom_sf"/>
</dbReference>
<dbReference type="SUPFAM" id="SSF53244">
    <property type="entry name" value="MurD-like peptide ligases, peptide-binding domain"/>
    <property type="match status" value="1"/>
</dbReference>
<dbReference type="InterPro" id="IPR004101">
    <property type="entry name" value="Mur_ligase_C"/>
</dbReference>
<dbReference type="Gene3D" id="3.90.190.20">
    <property type="entry name" value="Mur ligase, C-terminal domain"/>
    <property type="match status" value="1"/>
</dbReference>
<evidence type="ECO:0000256" key="2">
    <source>
        <dbReference type="ARBA" id="ARBA00004752"/>
    </source>
</evidence>
<dbReference type="SUPFAM" id="SSF51984">
    <property type="entry name" value="MurCD N-terminal domain"/>
    <property type="match status" value="1"/>
</dbReference>
<reference evidence="11 12" key="1">
    <citation type="journal article" date="2021" name="Nat. Commun.">
        <title>Isolation of a member of the candidate phylum Atribacteria reveals a unique cell membrane structure.</title>
        <authorList>
            <person name="Taiki K."/>
            <person name="Nobu M.K."/>
            <person name="Kusada H."/>
            <person name="Meng X.-Y."/>
            <person name="Hosoki N."/>
            <person name="Uematsu K."/>
            <person name="Yoshioka H."/>
            <person name="Kamagata Y."/>
            <person name="Tamaki H."/>
        </authorList>
    </citation>
    <scope>NUCLEOTIDE SEQUENCE [LARGE SCALE GENOMIC DNA]</scope>
    <source>
        <strain evidence="11 12">RT761</strain>
    </source>
</reference>
<dbReference type="EC" id="6.3.2.9" evidence="7 8"/>
<dbReference type="InterPro" id="IPR036565">
    <property type="entry name" value="Mur-like_cat_sf"/>
</dbReference>
<dbReference type="GO" id="GO:0005524">
    <property type="term" value="F:ATP binding"/>
    <property type="evidence" value="ECO:0007669"/>
    <property type="project" value="UniProtKB-UniRule"/>
</dbReference>
<dbReference type="PANTHER" id="PTHR43692:SF1">
    <property type="entry name" value="UDP-N-ACETYLMURAMOYLALANINE--D-GLUTAMATE LIGASE"/>
    <property type="match status" value="1"/>
</dbReference>
<comment type="pathway">
    <text evidence="2 7 8">Cell wall biogenesis; peptidoglycan biosynthesis.</text>
</comment>
<gene>
    <name evidence="7 11" type="primary">murD</name>
    <name evidence="11" type="ORF">RT761_00119</name>
</gene>
<feature type="domain" description="Mur ligase central" evidence="10">
    <location>
        <begin position="109"/>
        <end position="287"/>
    </location>
</feature>
<keyword evidence="7 8" id="KW-0133">Cell shape</keyword>
<evidence type="ECO:0000313" key="11">
    <source>
        <dbReference type="EMBL" id="QPM66933.1"/>
    </source>
</evidence>
<dbReference type="Gene3D" id="3.40.1190.10">
    <property type="entry name" value="Mur-like, catalytic domain"/>
    <property type="match status" value="1"/>
</dbReference>
<evidence type="ECO:0000256" key="6">
    <source>
        <dbReference type="ARBA" id="ARBA00022840"/>
    </source>
</evidence>
<dbReference type="Pfam" id="PF02875">
    <property type="entry name" value="Mur_ligase_C"/>
    <property type="match status" value="1"/>
</dbReference>
<dbReference type="HAMAP" id="MF_00639">
    <property type="entry name" value="MurD"/>
    <property type="match status" value="1"/>
</dbReference>
<dbReference type="Gene3D" id="3.40.50.720">
    <property type="entry name" value="NAD(P)-binding Rossmann-like Domain"/>
    <property type="match status" value="1"/>
</dbReference>
<evidence type="ECO:0000256" key="1">
    <source>
        <dbReference type="ARBA" id="ARBA00004496"/>
    </source>
</evidence>
<keyword evidence="5 7" id="KW-0547">Nucleotide-binding</keyword>
<evidence type="ECO:0000259" key="10">
    <source>
        <dbReference type="Pfam" id="PF08245"/>
    </source>
</evidence>
<dbReference type="PANTHER" id="PTHR43692">
    <property type="entry name" value="UDP-N-ACETYLMURAMOYLALANINE--D-GLUTAMATE LIGASE"/>
    <property type="match status" value="1"/>
</dbReference>
<dbReference type="Pfam" id="PF08245">
    <property type="entry name" value="Mur_ligase_M"/>
    <property type="match status" value="1"/>
</dbReference>
<dbReference type="SUPFAM" id="SSF53623">
    <property type="entry name" value="MurD-like peptide ligases, catalytic domain"/>
    <property type="match status" value="1"/>
</dbReference>
<sequence>MRNYLVVGMGKTGESTTGFLLDHGEKVLGYDDHKKRSDLLPNILNHPTYSHLMPADLPKLNWKNIQECIVSPGVPSHHPVLVKCDQEQIPILSEVELACSMLDFPLIGITGSNGKSTTVALIGHILNRAGFSAFVGGNFGTPLIDSIAFPASYHWGVVELSSFQLERIVNARFHIAGILNLSPNHLDRHNTFRDYFFQKRNIFINQKKDDRAIINFSIPNWHAQLCQMVRSSIVPVTSFGQLHEGFYWEKQKIVERFEGKERNIDCRNWQLPGGHNRENLLFASAVCRVVGVRVDQIEESLSSFQGLSHRIQKIAEINGVVFYDDSKSTTPASTCAAINSLNGPIILLLGGRSKIKDFSEFTRYFSPDKIKMVLLFGEDRELIQKFIPESIPTFLFSDLDEIFLKIRSLTVSGDCVLLSPACTSWDQYANYQERGEHFFRLVYGNQ</sequence>
<comment type="subcellular location">
    <subcellularLocation>
        <location evidence="1 7 8">Cytoplasm</location>
    </subcellularLocation>
</comment>
<feature type="binding site" evidence="7">
    <location>
        <begin position="111"/>
        <end position="117"/>
    </location>
    <ligand>
        <name>ATP</name>
        <dbReference type="ChEBI" id="CHEBI:30616"/>
    </ligand>
</feature>
<keyword evidence="7 8" id="KW-0132">Cell division</keyword>
<dbReference type="GO" id="GO:0051301">
    <property type="term" value="P:cell division"/>
    <property type="evidence" value="ECO:0007669"/>
    <property type="project" value="UniProtKB-KW"/>
</dbReference>
<dbReference type="GO" id="GO:0008360">
    <property type="term" value="P:regulation of cell shape"/>
    <property type="evidence" value="ECO:0007669"/>
    <property type="project" value="UniProtKB-KW"/>
</dbReference>
<evidence type="ECO:0000259" key="9">
    <source>
        <dbReference type="Pfam" id="PF02875"/>
    </source>
</evidence>
<dbReference type="NCBIfam" id="TIGR01087">
    <property type="entry name" value="murD"/>
    <property type="match status" value="1"/>
</dbReference>
<evidence type="ECO:0000256" key="5">
    <source>
        <dbReference type="ARBA" id="ARBA00022741"/>
    </source>
</evidence>
<comment type="function">
    <text evidence="7 8">Cell wall formation. Catalyzes the addition of glutamate to the nucleotide precursor UDP-N-acetylmuramoyl-L-alanine (UMA).</text>
</comment>
<feature type="domain" description="Mur ligase C-terminal" evidence="9">
    <location>
        <begin position="309"/>
        <end position="422"/>
    </location>
</feature>
<proteinExistence type="inferred from homology"/>
<comment type="similarity">
    <text evidence="7">Belongs to the MurCDEF family.</text>
</comment>
<keyword evidence="12" id="KW-1185">Reference proteome</keyword>
<dbReference type="EMBL" id="CP065383">
    <property type="protein sequence ID" value="QPM66933.1"/>
    <property type="molecule type" value="Genomic_DNA"/>
</dbReference>
<evidence type="ECO:0000256" key="7">
    <source>
        <dbReference type="HAMAP-Rule" id="MF_00639"/>
    </source>
</evidence>
<organism evidence="11 12">
    <name type="scientific">Atribacter laminatus</name>
    <dbReference type="NCBI Taxonomy" id="2847778"/>
    <lineage>
        <taxon>Bacteria</taxon>
        <taxon>Pseudomonadati</taxon>
        <taxon>Atribacterota</taxon>
        <taxon>Atribacteria</taxon>
        <taxon>Atribacterales</taxon>
        <taxon>Atribacteraceae</taxon>
        <taxon>Atribacter</taxon>
    </lineage>
</organism>
<keyword evidence="4 7" id="KW-0436">Ligase</keyword>
<protein>
    <recommendedName>
        <fullName evidence="7 8">UDP-N-acetylmuramoylalanine--D-glutamate ligase</fullName>
        <ecNumber evidence="7 8">6.3.2.9</ecNumber>
    </recommendedName>
    <alternativeName>
        <fullName evidence="7">D-glutamic acid-adding enzyme</fullName>
    </alternativeName>
    <alternativeName>
        <fullName evidence="7">UDP-N-acetylmuramoyl-L-alanyl-D-glutamate synthetase</fullName>
    </alternativeName>
</protein>
<dbReference type="GO" id="GO:0009252">
    <property type="term" value="P:peptidoglycan biosynthetic process"/>
    <property type="evidence" value="ECO:0007669"/>
    <property type="project" value="UniProtKB-UniRule"/>
</dbReference>
<accession>A0A7T1AJ84</accession>
<dbReference type="InterPro" id="IPR005762">
    <property type="entry name" value="MurD"/>
</dbReference>